<dbReference type="InterPro" id="IPR009078">
    <property type="entry name" value="Ferritin-like_SF"/>
</dbReference>
<dbReference type="AlphaFoldDB" id="A0A7S1SR73"/>
<dbReference type="Gene3D" id="1.20.1260.10">
    <property type="match status" value="1"/>
</dbReference>
<dbReference type="InterPro" id="IPR001519">
    <property type="entry name" value="Ferritin"/>
</dbReference>
<comment type="function">
    <text evidence="13">Stores iron in a soluble, non-toxic, readily available form. Important for iron homeostasis. Iron is taken up in the ferrous form and deposited as ferric hydroxides after oxidation.</text>
</comment>
<protein>
    <recommendedName>
        <fullName evidence="13">Ferritin</fullName>
        <ecNumber evidence="13">1.16.3.1</ecNumber>
    </recommendedName>
</protein>
<evidence type="ECO:0000256" key="4">
    <source>
        <dbReference type="ARBA" id="ARBA00022528"/>
    </source>
</evidence>
<evidence type="ECO:0000259" key="14">
    <source>
        <dbReference type="PROSITE" id="PS50905"/>
    </source>
</evidence>
<evidence type="ECO:0000256" key="2">
    <source>
        <dbReference type="ARBA" id="ARBA00007513"/>
    </source>
</evidence>
<evidence type="ECO:0000256" key="13">
    <source>
        <dbReference type="RuleBase" id="RU361145"/>
    </source>
</evidence>
<evidence type="ECO:0000256" key="11">
    <source>
        <dbReference type="ARBA" id="ARBA00047990"/>
    </source>
</evidence>
<dbReference type="GO" id="GO:0006826">
    <property type="term" value="P:iron ion transport"/>
    <property type="evidence" value="ECO:0007669"/>
    <property type="project" value="InterPro"/>
</dbReference>
<dbReference type="PROSITE" id="PS50905">
    <property type="entry name" value="FERRITIN_LIKE"/>
    <property type="match status" value="1"/>
</dbReference>
<dbReference type="PANTHER" id="PTHR11431:SF75">
    <property type="entry name" value="FERRITIN"/>
    <property type="match status" value="1"/>
</dbReference>
<dbReference type="GO" id="GO:0008199">
    <property type="term" value="F:ferric iron binding"/>
    <property type="evidence" value="ECO:0007669"/>
    <property type="project" value="InterPro"/>
</dbReference>
<dbReference type="InterPro" id="IPR009040">
    <property type="entry name" value="Ferritin-like_diiron"/>
</dbReference>
<evidence type="ECO:0000256" key="8">
    <source>
        <dbReference type="ARBA" id="ARBA00023004"/>
    </source>
</evidence>
<comment type="function">
    <text evidence="9">Stores iron in a soluble, non-toxic, readily available form. Important for iron homeostasis. Has ferroxidase activity. Iron is taken up in the ferrous form and deposited as ferric hydroxides after oxidation.</text>
</comment>
<evidence type="ECO:0000256" key="3">
    <source>
        <dbReference type="ARBA" id="ARBA00022434"/>
    </source>
</evidence>
<gene>
    <name evidence="15" type="ORF">TCHU04912_LOCUS7824</name>
</gene>
<evidence type="ECO:0000313" key="15">
    <source>
        <dbReference type="EMBL" id="CAD9205588.1"/>
    </source>
</evidence>
<feature type="binding site" evidence="12">
    <location>
        <position position="59"/>
    </location>
    <ligand>
        <name>Fe cation</name>
        <dbReference type="ChEBI" id="CHEBI:24875"/>
        <label>1</label>
    </ligand>
</feature>
<feature type="domain" description="Ferritin-like diiron" evidence="14">
    <location>
        <begin position="42"/>
        <end position="198"/>
    </location>
</feature>
<dbReference type="GO" id="GO:0008198">
    <property type="term" value="F:ferrous iron binding"/>
    <property type="evidence" value="ECO:0007669"/>
    <property type="project" value="TreeGrafter"/>
</dbReference>
<dbReference type="SUPFAM" id="SSF47240">
    <property type="entry name" value="Ferritin-like"/>
    <property type="match status" value="1"/>
</dbReference>
<name>A0A7S1SR73_9CHLO</name>
<keyword evidence="3 13" id="KW-0409">Iron storage</keyword>
<dbReference type="GO" id="GO:0006879">
    <property type="term" value="P:intracellular iron ion homeostasis"/>
    <property type="evidence" value="ECO:0007669"/>
    <property type="project" value="UniProtKB-KW"/>
</dbReference>
<dbReference type="CDD" id="cd01056">
    <property type="entry name" value="Euk_Ferritin"/>
    <property type="match status" value="1"/>
</dbReference>
<evidence type="ECO:0000256" key="9">
    <source>
        <dbReference type="ARBA" id="ARBA00025111"/>
    </source>
</evidence>
<dbReference type="PANTHER" id="PTHR11431">
    <property type="entry name" value="FERRITIN"/>
    <property type="match status" value="1"/>
</dbReference>
<feature type="binding site" evidence="12">
    <location>
        <position position="94"/>
    </location>
    <ligand>
        <name>Fe cation</name>
        <dbReference type="ChEBI" id="CHEBI:24875"/>
        <label>1</label>
    </ligand>
</feature>
<feature type="binding site" evidence="12">
    <location>
        <position position="180"/>
    </location>
    <ligand>
        <name>Fe cation</name>
        <dbReference type="ChEBI" id="CHEBI:24875"/>
        <label>1</label>
    </ligand>
</feature>
<dbReference type="InterPro" id="IPR008331">
    <property type="entry name" value="Ferritin_DPS_dom"/>
</dbReference>
<dbReference type="GO" id="GO:0006950">
    <property type="term" value="P:response to stress"/>
    <property type="evidence" value="ECO:0007669"/>
    <property type="project" value="UniProtKB-ARBA"/>
</dbReference>
<comment type="subcellular location">
    <subcellularLocation>
        <location evidence="1">Plastid</location>
        <location evidence="1">Chloroplast</location>
    </subcellularLocation>
</comment>
<evidence type="ECO:0000256" key="10">
    <source>
        <dbReference type="ARBA" id="ARBA00026060"/>
    </source>
</evidence>
<accession>A0A7S1SR73</accession>
<proteinExistence type="inferred from homology"/>
<keyword evidence="5" id="KW-0934">Plastid</keyword>
<dbReference type="GO" id="GO:0009507">
    <property type="term" value="C:chloroplast"/>
    <property type="evidence" value="ECO:0007669"/>
    <property type="project" value="UniProtKB-SubCell"/>
</dbReference>
<dbReference type="EC" id="1.16.3.1" evidence="13"/>
<evidence type="ECO:0000256" key="5">
    <source>
        <dbReference type="ARBA" id="ARBA00022640"/>
    </source>
</evidence>
<comment type="subunit">
    <text evidence="10">Oligomer of 24 subunits. There are two types of subunits: L (light) chain and H (heavy) chain. The major chain can be light or heavy, depending on the species and tissue type. The functional molecule forms a roughly spherical shell with a diameter of 12 nm and contains a central cavity into which the insoluble mineral iron core is deposited.</text>
</comment>
<keyword evidence="7 13" id="KW-0560">Oxidoreductase</keyword>
<feature type="binding site" evidence="12">
    <location>
        <position position="97"/>
    </location>
    <ligand>
        <name>Fe cation</name>
        <dbReference type="ChEBI" id="CHEBI:24875"/>
        <label>1</label>
    </ligand>
</feature>
<evidence type="ECO:0000256" key="1">
    <source>
        <dbReference type="ARBA" id="ARBA00004229"/>
    </source>
</evidence>
<dbReference type="InterPro" id="IPR012347">
    <property type="entry name" value="Ferritin-like"/>
</dbReference>
<comment type="catalytic activity">
    <reaction evidence="11 13">
        <text>4 Fe(2+) + O2 + 4 H(+) = 4 Fe(3+) + 2 H2O</text>
        <dbReference type="Rhea" id="RHEA:11148"/>
        <dbReference type="ChEBI" id="CHEBI:15377"/>
        <dbReference type="ChEBI" id="CHEBI:15378"/>
        <dbReference type="ChEBI" id="CHEBI:15379"/>
        <dbReference type="ChEBI" id="CHEBI:29033"/>
        <dbReference type="ChEBI" id="CHEBI:29034"/>
        <dbReference type="EC" id="1.16.3.1"/>
    </reaction>
</comment>
<keyword evidence="4" id="KW-0150">Chloroplast</keyword>
<comment type="similarity">
    <text evidence="2 13">Belongs to the ferritin family.</text>
</comment>
<dbReference type="GO" id="GO:0004322">
    <property type="term" value="F:ferroxidase activity"/>
    <property type="evidence" value="ECO:0007669"/>
    <property type="project" value="UniProtKB-EC"/>
</dbReference>
<keyword evidence="8 12" id="KW-0408">Iron</keyword>
<dbReference type="EMBL" id="HBGG01015314">
    <property type="protein sequence ID" value="CAD9205588.1"/>
    <property type="molecule type" value="Transcribed_RNA"/>
</dbReference>
<evidence type="ECO:0000256" key="7">
    <source>
        <dbReference type="ARBA" id="ARBA00023002"/>
    </source>
</evidence>
<dbReference type="Pfam" id="PF00210">
    <property type="entry name" value="Ferritin"/>
    <property type="match status" value="1"/>
</dbReference>
<organism evidence="15">
    <name type="scientific">Tetraselmis chuii</name>
    <dbReference type="NCBI Taxonomy" id="63592"/>
    <lineage>
        <taxon>Eukaryota</taxon>
        <taxon>Viridiplantae</taxon>
        <taxon>Chlorophyta</taxon>
        <taxon>core chlorophytes</taxon>
        <taxon>Chlorodendrophyceae</taxon>
        <taxon>Chlorodendrales</taxon>
        <taxon>Chlorodendraceae</taxon>
        <taxon>Tetraselmis</taxon>
    </lineage>
</organism>
<sequence>MACRAAADSPQVTGMVFEPFSEVEPISSSITKASGSESFARTDYHAECEAAINEQANIEYNVSYIYHAMWAYFDRDNVGLPGLAAYFKESSLEERGHAEMLMEYNNKRGGKVQLQSIMAPMTEFGGPGDGDKGDALYAMELALSLEKLNFQKLRALQAVADKHGDAQMSDFVESDLLAEQVDAVKEVATYVSQLRRVGKGHGVYQFDKTFR</sequence>
<keyword evidence="6 12" id="KW-0479">Metal-binding</keyword>
<dbReference type="FunFam" id="1.20.1260.10:FF:000006">
    <property type="entry name" value="Ferritin"/>
    <property type="match status" value="1"/>
</dbReference>
<feature type="binding site" evidence="12">
    <location>
        <position position="146"/>
    </location>
    <ligand>
        <name>Fe cation</name>
        <dbReference type="ChEBI" id="CHEBI:24875"/>
        <label>1</label>
    </ligand>
</feature>
<evidence type="ECO:0000256" key="12">
    <source>
        <dbReference type="PIRSR" id="PIRSR601519-1"/>
    </source>
</evidence>
<reference evidence="15" key="1">
    <citation type="submission" date="2021-01" db="EMBL/GenBank/DDBJ databases">
        <authorList>
            <person name="Corre E."/>
            <person name="Pelletier E."/>
            <person name="Niang G."/>
            <person name="Scheremetjew M."/>
            <person name="Finn R."/>
            <person name="Kale V."/>
            <person name="Holt S."/>
            <person name="Cochrane G."/>
            <person name="Meng A."/>
            <person name="Brown T."/>
            <person name="Cohen L."/>
        </authorList>
    </citation>
    <scope>NUCLEOTIDE SEQUENCE</scope>
    <source>
        <strain evidence="15">PLY429</strain>
    </source>
</reference>
<evidence type="ECO:0000256" key="6">
    <source>
        <dbReference type="ARBA" id="ARBA00022723"/>
    </source>
</evidence>